<reference evidence="4" key="1">
    <citation type="journal article" date="2023" name="Commun. Biol.">
        <title>Genome analysis of Parmales, the sister group of diatoms, reveals the evolutionary specialization of diatoms from phago-mixotrophs to photoautotrophs.</title>
        <authorList>
            <person name="Ban H."/>
            <person name="Sato S."/>
            <person name="Yoshikawa S."/>
            <person name="Yamada K."/>
            <person name="Nakamura Y."/>
            <person name="Ichinomiya M."/>
            <person name="Sato N."/>
            <person name="Blanc-Mathieu R."/>
            <person name="Endo H."/>
            <person name="Kuwata A."/>
            <person name="Ogata H."/>
        </authorList>
    </citation>
    <scope>NUCLEOTIDE SEQUENCE [LARGE SCALE GENOMIC DNA]</scope>
    <source>
        <strain evidence="4">NIES 3701</strain>
    </source>
</reference>
<dbReference type="Gene3D" id="3.30.530.20">
    <property type="match status" value="2"/>
</dbReference>
<dbReference type="InterPro" id="IPR002913">
    <property type="entry name" value="START_lipid-bd_dom"/>
</dbReference>
<dbReference type="InterPro" id="IPR023393">
    <property type="entry name" value="START-like_dom_sf"/>
</dbReference>
<feature type="compositionally biased region" description="Polar residues" evidence="1">
    <location>
        <begin position="1"/>
        <end position="13"/>
    </location>
</feature>
<dbReference type="EMBL" id="BRXY01000041">
    <property type="protein sequence ID" value="GMH56674.1"/>
    <property type="molecule type" value="Genomic_DNA"/>
</dbReference>
<dbReference type="Proteomes" id="UP001165085">
    <property type="component" value="Unassembled WGS sequence"/>
</dbReference>
<feature type="domain" description="START" evidence="2">
    <location>
        <begin position="605"/>
        <end position="791"/>
    </location>
</feature>
<sequence length="1103" mass="124308">MQDSSSATATPSPGKSIGEMTADELRIELQKQKELLKKVTLDKERALSEKEVALKREAAALQAKGQFAKVIAELRVKNNTAAAADNIDLDDFENAPNHMKVMDTTTKTINMSIHEELAGVLASLMASSSGTDSDKLQQKVLKNSPQNKEAIVFWSLVDQNKDFNLLLRLVVERQDAAETRITVTSVGEEDLDDKCLPVPPPAADRAFWLFLDGTIILRPLELGQTSFTLIAQVKIREEEQFEEVAGSPVIGGARTITAISKRVSKRAGFRTSIRTTMRSGLARSRSKTRASIRKIISIKSSLSKGSQAVKRVLGGFKADDALFKVAEQLYARFEKEKVIDARMKKDFKENKVPNAPPLTEAERALITKSMLIFDQLKAERIAGTVNDSVEKFMHRVDGGVAAWGKTVAKVDVSAIALFTELWLLDTYAKRAENKKNAIRRVWENIDGTRSVEYIGSLSLPGFQDRFFHTWLTFQRLTDEQGRQIFILVLAPFDEYQGETCHQVADSEKMILGTTRGVHIIKEITENTCEWTKVQQADLKISVLPEYLIDFLARQQLGKVNEVQEKFKRNGHEVDQEVANAFKKIMRKRRGVAPMEDQVEVFERCLTLLGEGEEEGWNPLDSNSKEVEMKMKYFPPQKGERSVATGKAIGVIDSSAEEVAAWAVDFISNEGRRISREKSDIAKLEVRELRRENEATFVLVKKMPFMLDNREFVFRIMWRAEAGRVLIAIESTGDEVSIDYGIKLRATRGFTRGFWLVEDLPLRGGVKQCRATFVTQLDAGGVIPTWVVDSKMPEALSGVQSFIDQFRQDKRIDAADREDLSTLLKERWMEEVYSEEETALLQRVRQKFEGTLKEGKWKQLSSPDVFVKMEVTFEEGGSAAGIGRASTTVDAAIEDCAPFELMRMTRERMQAHYKFGGLDREMMKLTNHTDLYHLVIDLGVKTFAPREWLTKVVWKKVDEDTMIVCVEDVEDDRFPAGDGKGYVRASSSAFWKYERLPEVRGIPQTRITYYQQVDLKGFVPSFVANPKITGALALVSDIRIKFDKSLEIDAGRRAELVKAIKLRENFGGTEALAQFEALFEEKPGWERLSRSFGLADSKVSLGGR</sequence>
<protein>
    <recommendedName>
        <fullName evidence="2">START domain-containing protein</fullName>
    </recommendedName>
</protein>
<organism evidence="3 4">
    <name type="scientific">Triparma strigata</name>
    <dbReference type="NCBI Taxonomy" id="1606541"/>
    <lineage>
        <taxon>Eukaryota</taxon>
        <taxon>Sar</taxon>
        <taxon>Stramenopiles</taxon>
        <taxon>Ochrophyta</taxon>
        <taxon>Bolidophyceae</taxon>
        <taxon>Parmales</taxon>
        <taxon>Triparmaceae</taxon>
        <taxon>Triparma</taxon>
    </lineage>
</organism>
<evidence type="ECO:0000256" key="1">
    <source>
        <dbReference type="SAM" id="MobiDB-lite"/>
    </source>
</evidence>
<gene>
    <name evidence="3" type="ORF">TrST_g10865</name>
</gene>
<evidence type="ECO:0000313" key="3">
    <source>
        <dbReference type="EMBL" id="GMH56674.1"/>
    </source>
</evidence>
<dbReference type="OrthoDB" id="5403181at2759"/>
<dbReference type="SUPFAM" id="SSF55961">
    <property type="entry name" value="Bet v1-like"/>
    <property type="match status" value="3"/>
</dbReference>
<evidence type="ECO:0000313" key="4">
    <source>
        <dbReference type="Proteomes" id="UP001165085"/>
    </source>
</evidence>
<keyword evidence="4" id="KW-1185">Reference proteome</keyword>
<dbReference type="PANTHER" id="PTHR19308:SF14">
    <property type="entry name" value="START DOMAIN-CONTAINING PROTEIN"/>
    <property type="match status" value="1"/>
</dbReference>
<evidence type="ECO:0000259" key="2">
    <source>
        <dbReference type="PROSITE" id="PS50848"/>
    </source>
</evidence>
<comment type="caution">
    <text evidence="3">The sequence shown here is derived from an EMBL/GenBank/DDBJ whole genome shotgun (WGS) entry which is preliminary data.</text>
</comment>
<dbReference type="GO" id="GO:0005737">
    <property type="term" value="C:cytoplasm"/>
    <property type="evidence" value="ECO:0007669"/>
    <property type="project" value="UniProtKB-ARBA"/>
</dbReference>
<dbReference type="GO" id="GO:0008289">
    <property type="term" value="F:lipid binding"/>
    <property type="evidence" value="ECO:0007669"/>
    <property type="project" value="InterPro"/>
</dbReference>
<dbReference type="PANTHER" id="PTHR19308">
    <property type="entry name" value="PHOSPHATIDYLCHOLINE TRANSFER PROTEIN"/>
    <property type="match status" value="1"/>
</dbReference>
<feature type="region of interest" description="Disordered" evidence="1">
    <location>
        <begin position="1"/>
        <end position="23"/>
    </location>
</feature>
<name>A0A9W7DUE1_9STRA</name>
<dbReference type="PROSITE" id="PS50848">
    <property type="entry name" value="START"/>
    <property type="match status" value="2"/>
</dbReference>
<dbReference type="InterPro" id="IPR051213">
    <property type="entry name" value="START_lipid_transfer"/>
</dbReference>
<accession>A0A9W7DUE1</accession>
<proteinExistence type="predicted"/>
<feature type="domain" description="START" evidence="2">
    <location>
        <begin position="944"/>
        <end position="1024"/>
    </location>
</feature>
<dbReference type="AlphaFoldDB" id="A0A9W7DUE1"/>